<protein>
    <submittedName>
        <fullName evidence="5">Putative Choline dehydrogenase, mitochondrial</fullName>
    </submittedName>
</protein>
<dbReference type="Proteomes" id="UP000005446">
    <property type="component" value="Unassembled WGS sequence"/>
</dbReference>
<evidence type="ECO:0000313" key="6">
    <source>
        <dbReference type="Proteomes" id="UP000005446"/>
    </source>
</evidence>
<comment type="similarity">
    <text evidence="1">Belongs to the GMC oxidoreductase family.</text>
</comment>
<reference evidence="5 6" key="1">
    <citation type="journal article" date="2012" name="Eukaryot. Cell">
        <title>Genome sequence of the fungus Glarea lozoyensis: the first genome sequence of a species from the Helotiaceae family.</title>
        <authorList>
            <person name="Youssar L."/>
            <person name="Gruening B.A."/>
            <person name="Erxleben A."/>
            <person name="Guenther S."/>
            <person name="Huettel W."/>
        </authorList>
    </citation>
    <scope>NUCLEOTIDE SEQUENCE [LARGE SCALE GENOMIC DNA]</scope>
    <source>
        <strain evidence="6">ATCC 74030 / MF5533</strain>
    </source>
</reference>
<dbReference type="HOGENOM" id="CLU_002865_7_0_1"/>
<dbReference type="EMBL" id="AGUE01000013">
    <property type="protein sequence ID" value="EHL03162.1"/>
    <property type="molecule type" value="Genomic_DNA"/>
</dbReference>
<comment type="cofactor">
    <cofactor evidence="3">
        <name>FAD</name>
        <dbReference type="ChEBI" id="CHEBI:57692"/>
    </cofactor>
</comment>
<organism evidence="5 6">
    <name type="scientific">Glarea lozoyensis (strain ATCC 74030 / MF5533)</name>
    <dbReference type="NCBI Taxonomy" id="1104152"/>
    <lineage>
        <taxon>Eukaryota</taxon>
        <taxon>Fungi</taxon>
        <taxon>Dikarya</taxon>
        <taxon>Ascomycota</taxon>
        <taxon>Pezizomycotina</taxon>
        <taxon>Leotiomycetes</taxon>
        <taxon>Helotiales</taxon>
        <taxon>Helotiaceae</taxon>
        <taxon>Glarea</taxon>
    </lineage>
</organism>
<dbReference type="InterPro" id="IPR012132">
    <property type="entry name" value="GMC_OxRdtase"/>
</dbReference>
<dbReference type="OrthoDB" id="269227at2759"/>
<keyword evidence="3" id="KW-0274">FAD</keyword>
<dbReference type="PIRSF" id="PIRSF000137">
    <property type="entry name" value="Alcohol_oxidase"/>
    <property type="match status" value="1"/>
</dbReference>
<comment type="caution">
    <text evidence="5">The sequence shown here is derived from an EMBL/GenBank/DDBJ whole genome shotgun (WGS) entry which is preliminary data.</text>
</comment>
<dbReference type="InterPro" id="IPR007867">
    <property type="entry name" value="GMC_OxRtase_C"/>
</dbReference>
<gene>
    <name evidence="5" type="ORF">M7I_0777</name>
</gene>
<feature type="binding site" evidence="3">
    <location>
        <position position="205"/>
    </location>
    <ligand>
        <name>FAD</name>
        <dbReference type="ChEBI" id="CHEBI:57692"/>
    </ligand>
</feature>
<dbReference type="PANTHER" id="PTHR11552">
    <property type="entry name" value="GLUCOSE-METHANOL-CHOLINE GMC OXIDOREDUCTASE"/>
    <property type="match status" value="1"/>
</dbReference>
<dbReference type="PANTHER" id="PTHR11552:SF123">
    <property type="entry name" value="GMC OXIDOREDUCTASE (AFU_ORTHOLOGUE AFUA_2G01770)-RELATED"/>
    <property type="match status" value="1"/>
</dbReference>
<evidence type="ECO:0000256" key="2">
    <source>
        <dbReference type="PIRSR" id="PIRSR000137-1"/>
    </source>
</evidence>
<evidence type="ECO:0000256" key="3">
    <source>
        <dbReference type="PIRSR" id="PIRSR000137-2"/>
    </source>
</evidence>
<feature type="active site" description="Proton donor" evidence="2">
    <location>
        <position position="463"/>
    </location>
</feature>
<dbReference type="PROSITE" id="PS00624">
    <property type="entry name" value="GMC_OXRED_2"/>
    <property type="match status" value="1"/>
</dbReference>
<feature type="domain" description="Glucose-methanol-choline oxidoreductase N-terminal" evidence="4">
    <location>
        <begin position="237"/>
        <end position="251"/>
    </location>
</feature>
<dbReference type="Pfam" id="PF00732">
    <property type="entry name" value="GMC_oxred_N"/>
    <property type="match status" value="1"/>
</dbReference>
<dbReference type="SUPFAM" id="SSF51905">
    <property type="entry name" value="FAD/NAD(P)-binding domain"/>
    <property type="match status" value="1"/>
</dbReference>
<dbReference type="Gene3D" id="3.30.560.10">
    <property type="entry name" value="Glucose Oxidase, domain 3"/>
    <property type="match status" value="1"/>
</dbReference>
<evidence type="ECO:0000256" key="1">
    <source>
        <dbReference type="ARBA" id="ARBA00010790"/>
    </source>
</evidence>
<dbReference type="InterPro" id="IPR000172">
    <property type="entry name" value="GMC_OxRdtase_N"/>
</dbReference>
<dbReference type="InterPro" id="IPR036188">
    <property type="entry name" value="FAD/NAD-bd_sf"/>
</dbReference>
<feature type="active site" description="Proton acceptor" evidence="2">
    <location>
        <position position="501"/>
    </location>
</feature>
<dbReference type="InParanoid" id="H0EEA3"/>
<evidence type="ECO:0000313" key="5">
    <source>
        <dbReference type="EMBL" id="EHL03162.1"/>
    </source>
</evidence>
<dbReference type="Pfam" id="PF05199">
    <property type="entry name" value="GMC_oxred_C"/>
    <property type="match status" value="1"/>
</dbReference>
<dbReference type="Gene3D" id="3.50.50.60">
    <property type="entry name" value="FAD/NAD(P)-binding domain"/>
    <property type="match status" value="1"/>
</dbReference>
<evidence type="ECO:0000259" key="4">
    <source>
        <dbReference type="PROSITE" id="PS00624"/>
    </source>
</evidence>
<proteinExistence type="inferred from homology"/>
<dbReference type="GO" id="GO:0016614">
    <property type="term" value="F:oxidoreductase activity, acting on CH-OH group of donors"/>
    <property type="evidence" value="ECO:0007669"/>
    <property type="project" value="InterPro"/>
</dbReference>
<dbReference type="GO" id="GO:0050660">
    <property type="term" value="F:flavin adenine dinucleotide binding"/>
    <property type="evidence" value="ECO:0007669"/>
    <property type="project" value="InterPro"/>
</dbReference>
<keyword evidence="3" id="KW-0285">Flavoprotein</keyword>
<accession>H0EEA3</accession>
<sequence>MSSSDTYDYIIIGGGQSGVVVAARLHEAHPHLSIALLEAGPDESHNPAVLSPYSYQTTKQSQLNGREITHWGGRLYASGAIEKRLTRFYPTFDAWSALVDDERWSYKSLTPFFQKSEHFHDADADTSQHGLSGPMHTSSGGRDYALREPVKEALLSTGAPFNSDMNDGAPNGLARLVENWHNASRQHAAICYSLDGVHVKTDTVVCRVLFDGKKTTGVELTSGQTLTATREVIISCGALRTPQLLMLSGIGPASEISRLSIAQVVDLPVGQNLHDHGSVNIAFKLKNPAAGYAVGSPLFNKPEYATGNPMDWIVSAAAPDADLEVAAAKDGTTHTPVPSGGSRTDYEVTVMYASTAPEIAPMDGSHITAGVLCLSPTSRGTVTLSSTDPKDNPIVDPQYFTTEHDRAVIRAGIRTAFKAMESDPLKPYIEGETPPPGLPAINSNSTDEELDARVRGISASWFHVAGTASMGQVVDAECKVYGIQGLRVVDCSIMSLSISGHLQAPMYGIAEAAADIIAKSYQFLTYRIIEESVFIPETSIE</sequence>
<name>H0EEA3_GLAL7</name>
<dbReference type="SUPFAM" id="SSF54373">
    <property type="entry name" value="FAD-linked reductases, C-terminal domain"/>
    <property type="match status" value="1"/>
</dbReference>
<dbReference type="AlphaFoldDB" id="H0EEA3"/>
<keyword evidence="6" id="KW-1185">Reference proteome</keyword>